<gene>
    <name evidence="1" type="ORF">BDZ94DRAFT_1268040</name>
</gene>
<dbReference type="OrthoDB" id="5061070at2759"/>
<evidence type="ECO:0000313" key="1">
    <source>
        <dbReference type="EMBL" id="KAF9459500.1"/>
    </source>
</evidence>
<dbReference type="AlphaFoldDB" id="A0A9P5Y1G3"/>
<dbReference type="Proteomes" id="UP000807353">
    <property type="component" value="Unassembled WGS sequence"/>
</dbReference>
<proteinExistence type="predicted"/>
<name>A0A9P5Y1G3_9AGAR</name>
<evidence type="ECO:0000313" key="2">
    <source>
        <dbReference type="Proteomes" id="UP000807353"/>
    </source>
</evidence>
<comment type="caution">
    <text evidence="1">The sequence shown here is derived from an EMBL/GenBank/DDBJ whole genome shotgun (WGS) entry which is preliminary data.</text>
</comment>
<accession>A0A9P5Y1G3</accession>
<protein>
    <submittedName>
        <fullName evidence="1">Uncharacterized protein</fullName>
    </submittedName>
</protein>
<reference evidence="1" key="1">
    <citation type="submission" date="2020-11" db="EMBL/GenBank/DDBJ databases">
        <authorList>
            <consortium name="DOE Joint Genome Institute"/>
            <person name="Ahrendt S."/>
            <person name="Riley R."/>
            <person name="Andreopoulos W."/>
            <person name="Labutti K."/>
            <person name="Pangilinan J."/>
            <person name="Ruiz-Duenas F.J."/>
            <person name="Barrasa J.M."/>
            <person name="Sanchez-Garcia M."/>
            <person name="Camarero S."/>
            <person name="Miyauchi S."/>
            <person name="Serrano A."/>
            <person name="Linde D."/>
            <person name="Babiker R."/>
            <person name="Drula E."/>
            <person name="Ayuso-Fernandez I."/>
            <person name="Pacheco R."/>
            <person name="Padilla G."/>
            <person name="Ferreira P."/>
            <person name="Barriuso J."/>
            <person name="Kellner H."/>
            <person name="Castanera R."/>
            <person name="Alfaro M."/>
            <person name="Ramirez L."/>
            <person name="Pisabarro A.G."/>
            <person name="Kuo A."/>
            <person name="Tritt A."/>
            <person name="Lipzen A."/>
            <person name="He G."/>
            <person name="Yan M."/>
            <person name="Ng V."/>
            <person name="Cullen D."/>
            <person name="Martin F."/>
            <person name="Rosso M.-N."/>
            <person name="Henrissat B."/>
            <person name="Hibbett D."/>
            <person name="Martinez A.T."/>
            <person name="Grigoriev I.V."/>
        </authorList>
    </citation>
    <scope>NUCLEOTIDE SEQUENCE</scope>
    <source>
        <strain evidence="1">CBS 247.69</strain>
    </source>
</reference>
<dbReference type="Gene3D" id="1.20.120.1240">
    <property type="entry name" value="Dynamin, middle domain"/>
    <property type="match status" value="1"/>
</dbReference>
<dbReference type="EMBL" id="MU150315">
    <property type="protein sequence ID" value="KAF9459500.1"/>
    <property type="molecule type" value="Genomic_DNA"/>
</dbReference>
<sequence length="92" mass="10429">MFQIRGYFQVAYKHIIDTVPQMVDFIFLKAPGDDLMPFLISKLALRTEYSNVRCAMNLAEGPLLVPREKKVESKEREVGGGLDGVAELWDLV</sequence>
<organism evidence="1 2">
    <name type="scientific">Collybia nuda</name>
    <dbReference type="NCBI Taxonomy" id="64659"/>
    <lineage>
        <taxon>Eukaryota</taxon>
        <taxon>Fungi</taxon>
        <taxon>Dikarya</taxon>
        <taxon>Basidiomycota</taxon>
        <taxon>Agaricomycotina</taxon>
        <taxon>Agaricomycetes</taxon>
        <taxon>Agaricomycetidae</taxon>
        <taxon>Agaricales</taxon>
        <taxon>Tricholomatineae</taxon>
        <taxon>Clitocybaceae</taxon>
        <taxon>Collybia</taxon>
    </lineage>
</organism>
<keyword evidence="2" id="KW-1185">Reference proteome</keyword>